<dbReference type="InterPro" id="IPR016167">
    <property type="entry name" value="FAD-bd_PCMH_sub1"/>
</dbReference>
<dbReference type="SUPFAM" id="SSF56194">
    <property type="entry name" value="Uridine diphospho-N-Acetylenolpyruvylglucosamine reductase, MurB, C-terminal domain"/>
    <property type="match status" value="1"/>
</dbReference>
<dbReference type="OrthoDB" id="9804753at2"/>
<dbReference type="Gene3D" id="3.90.78.10">
    <property type="entry name" value="UDP-N-acetylenolpyruvoylglucosamine reductase, C-terminal domain"/>
    <property type="match status" value="1"/>
</dbReference>
<protein>
    <recommendedName>
        <fullName evidence="6 19">UDP-N-acetylenolpyruvoylglucosamine reductase</fullName>
        <ecNumber evidence="5 19">1.3.1.98</ecNumber>
    </recommendedName>
    <alternativeName>
        <fullName evidence="17 19">UDP-N-acetylmuramate dehydrogenase</fullName>
    </alternativeName>
</protein>
<organism evidence="21 22">
    <name type="scientific">Tangfeifania diversioriginum</name>
    <dbReference type="NCBI Taxonomy" id="1168035"/>
    <lineage>
        <taxon>Bacteria</taxon>
        <taxon>Pseudomonadati</taxon>
        <taxon>Bacteroidota</taxon>
        <taxon>Bacteroidia</taxon>
        <taxon>Marinilabiliales</taxon>
        <taxon>Prolixibacteraceae</taxon>
        <taxon>Tangfeifania</taxon>
    </lineage>
</organism>
<dbReference type="InterPro" id="IPR003170">
    <property type="entry name" value="MurB"/>
</dbReference>
<dbReference type="Gene3D" id="3.30.465.10">
    <property type="match status" value="1"/>
</dbReference>
<dbReference type="Pfam" id="PF02873">
    <property type="entry name" value="MurB_C"/>
    <property type="match status" value="1"/>
</dbReference>
<proteinExistence type="inferred from homology"/>
<evidence type="ECO:0000256" key="2">
    <source>
        <dbReference type="ARBA" id="ARBA00003921"/>
    </source>
</evidence>
<dbReference type="NCBIfam" id="NF010478">
    <property type="entry name" value="PRK13903.1"/>
    <property type="match status" value="1"/>
</dbReference>
<evidence type="ECO:0000256" key="18">
    <source>
        <dbReference type="ARBA" id="ARBA00048914"/>
    </source>
</evidence>
<comment type="catalytic activity">
    <reaction evidence="18 19">
        <text>UDP-N-acetyl-alpha-D-muramate + NADP(+) = UDP-N-acetyl-3-O-(1-carboxyvinyl)-alpha-D-glucosamine + NADPH + H(+)</text>
        <dbReference type="Rhea" id="RHEA:12248"/>
        <dbReference type="ChEBI" id="CHEBI:15378"/>
        <dbReference type="ChEBI" id="CHEBI:57783"/>
        <dbReference type="ChEBI" id="CHEBI:58349"/>
        <dbReference type="ChEBI" id="CHEBI:68483"/>
        <dbReference type="ChEBI" id="CHEBI:70757"/>
        <dbReference type="EC" id="1.3.1.98"/>
    </reaction>
</comment>
<evidence type="ECO:0000256" key="9">
    <source>
        <dbReference type="ARBA" id="ARBA00022630"/>
    </source>
</evidence>
<evidence type="ECO:0000256" key="10">
    <source>
        <dbReference type="ARBA" id="ARBA00022827"/>
    </source>
</evidence>
<dbReference type="NCBIfam" id="TIGR00179">
    <property type="entry name" value="murB"/>
    <property type="match status" value="1"/>
</dbReference>
<evidence type="ECO:0000256" key="19">
    <source>
        <dbReference type="HAMAP-Rule" id="MF_00037"/>
    </source>
</evidence>
<comment type="pathway">
    <text evidence="4 19">Cell wall biogenesis; peptidoglycan biosynthesis.</text>
</comment>
<evidence type="ECO:0000256" key="7">
    <source>
        <dbReference type="ARBA" id="ARBA00022490"/>
    </source>
</evidence>
<evidence type="ECO:0000256" key="3">
    <source>
        <dbReference type="ARBA" id="ARBA00004496"/>
    </source>
</evidence>
<dbReference type="InterPro" id="IPR011601">
    <property type="entry name" value="MurB_C"/>
</dbReference>
<comment type="cofactor">
    <cofactor evidence="1 19">
        <name>FAD</name>
        <dbReference type="ChEBI" id="CHEBI:57692"/>
    </cofactor>
</comment>
<dbReference type="PROSITE" id="PS51387">
    <property type="entry name" value="FAD_PCMH"/>
    <property type="match status" value="1"/>
</dbReference>
<evidence type="ECO:0000313" key="22">
    <source>
        <dbReference type="Proteomes" id="UP000184050"/>
    </source>
</evidence>
<keyword evidence="13 19" id="KW-0573">Peptidoglycan synthesis</keyword>
<dbReference type="GO" id="GO:0071555">
    <property type="term" value="P:cell wall organization"/>
    <property type="evidence" value="ECO:0007669"/>
    <property type="project" value="UniProtKB-KW"/>
</dbReference>
<comment type="similarity">
    <text evidence="19">Belongs to the MurB family.</text>
</comment>
<evidence type="ECO:0000256" key="17">
    <source>
        <dbReference type="ARBA" id="ARBA00031026"/>
    </source>
</evidence>
<evidence type="ECO:0000256" key="6">
    <source>
        <dbReference type="ARBA" id="ARBA00015188"/>
    </source>
</evidence>
<keyword evidence="22" id="KW-1185">Reference proteome</keyword>
<dbReference type="InterPro" id="IPR036318">
    <property type="entry name" value="FAD-bd_PCMH-like_sf"/>
</dbReference>
<evidence type="ECO:0000256" key="1">
    <source>
        <dbReference type="ARBA" id="ARBA00001974"/>
    </source>
</evidence>
<dbReference type="UniPathway" id="UPA00219"/>
<name>A0A1M6BUI1_9BACT</name>
<evidence type="ECO:0000259" key="20">
    <source>
        <dbReference type="PROSITE" id="PS51387"/>
    </source>
</evidence>
<dbReference type="GO" id="GO:0009252">
    <property type="term" value="P:peptidoglycan biosynthetic process"/>
    <property type="evidence" value="ECO:0007669"/>
    <property type="project" value="UniProtKB-UniRule"/>
</dbReference>
<dbReference type="RefSeq" id="WP_073165099.1">
    <property type="nucleotide sequence ID" value="NZ_FQZE01000003.1"/>
</dbReference>
<dbReference type="GO" id="GO:0008360">
    <property type="term" value="P:regulation of cell shape"/>
    <property type="evidence" value="ECO:0007669"/>
    <property type="project" value="UniProtKB-KW"/>
</dbReference>
<evidence type="ECO:0000256" key="13">
    <source>
        <dbReference type="ARBA" id="ARBA00022984"/>
    </source>
</evidence>
<dbReference type="PANTHER" id="PTHR21071">
    <property type="entry name" value="UDP-N-ACETYLENOLPYRUVOYLGLUCOSAMINE REDUCTASE"/>
    <property type="match status" value="1"/>
</dbReference>
<evidence type="ECO:0000256" key="5">
    <source>
        <dbReference type="ARBA" id="ARBA00012518"/>
    </source>
</evidence>
<dbReference type="InterPro" id="IPR006094">
    <property type="entry name" value="Oxid_FAD_bind_N"/>
</dbReference>
<keyword evidence="12 19" id="KW-0133">Cell shape</keyword>
<evidence type="ECO:0000256" key="14">
    <source>
        <dbReference type="ARBA" id="ARBA00023002"/>
    </source>
</evidence>
<dbReference type="GO" id="GO:0051301">
    <property type="term" value="P:cell division"/>
    <property type="evidence" value="ECO:0007669"/>
    <property type="project" value="UniProtKB-KW"/>
</dbReference>
<reference evidence="21 22" key="1">
    <citation type="submission" date="2016-11" db="EMBL/GenBank/DDBJ databases">
        <authorList>
            <person name="Jaros S."/>
            <person name="Januszkiewicz K."/>
            <person name="Wedrychowicz H."/>
        </authorList>
    </citation>
    <scope>NUCLEOTIDE SEQUENCE [LARGE SCALE GENOMIC DNA]</scope>
    <source>
        <strain evidence="21 22">DSM 27063</strain>
    </source>
</reference>
<feature type="active site" evidence="19">
    <location>
        <position position="166"/>
    </location>
</feature>
<dbReference type="PANTHER" id="PTHR21071:SF4">
    <property type="entry name" value="UDP-N-ACETYLENOLPYRUVOYLGLUCOSAMINE REDUCTASE"/>
    <property type="match status" value="1"/>
</dbReference>
<dbReference type="HAMAP" id="MF_00037">
    <property type="entry name" value="MurB"/>
    <property type="match status" value="1"/>
</dbReference>
<evidence type="ECO:0000256" key="15">
    <source>
        <dbReference type="ARBA" id="ARBA00023306"/>
    </source>
</evidence>
<dbReference type="InterPro" id="IPR036635">
    <property type="entry name" value="MurB_C_sf"/>
</dbReference>
<keyword evidence="16 19" id="KW-0961">Cell wall biogenesis/degradation</keyword>
<dbReference type="AlphaFoldDB" id="A0A1M6BUI1"/>
<accession>A0A1M6BUI1</accession>
<dbReference type="Pfam" id="PF01565">
    <property type="entry name" value="FAD_binding_4"/>
    <property type="match status" value="1"/>
</dbReference>
<dbReference type="GO" id="GO:0008762">
    <property type="term" value="F:UDP-N-acetylmuramate dehydrogenase activity"/>
    <property type="evidence" value="ECO:0007669"/>
    <property type="project" value="UniProtKB-UniRule"/>
</dbReference>
<evidence type="ECO:0000256" key="11">
    <source>
        <dbReference type="ARBA" id="ARBA00022857"/>
    </source>
</evidence>
<keyword evidence="15 19" id="KW-0131">Cell cycle</keyword>
<dbReference type="GO" id="GO:0005829">
    <property type="term" value="C:cytosol"/>
    <property type="evidence" value="ECO:0007669"/>
    <property type="project" value="TreeGrafter"/>
</dbReference>
<gene>
    <name evidence="19" type="primary">murB</name>
    <name evidence="21" type="ORF">SAMN05444280_10331</name>
</gene>
<dbReference type="EMBL" id="FQZE01000003">
    <property type="protein sequence ID" value="SHI52214.1"/>
    <property type="molecule type" value="Genomic_DNA"/>
</dbReference>
<feature type="active site" evidence="19">
    <location>
        <position position="334"/>
    </location>
</feature>
<sequence length="338" mass="38163">MIRFFENYSLKTLNTFGIDVSARYFFEFTEAEDLKTFVASNDSWKEDRMIVLGGGSNMLFLSDFDGLVFHPNSKGIYPVKEDRQHIWIEAGAGENWDEFVQYTVDYKLGGIENLSLIPGNVGAAPVQNIGAYGQEAGNCIETVKGFDLMENTAKEFSADECEFSYRNSIFKRKFKNRFIITSVVFKLDKFPEFNLNYGSVLQEVETLGEVNLRNIRQAVIDIRNSKLPQVEELPNGGSFFKNPVVPAEKANRLKSEFPELPVYPAGDEKMKVAAGWLIEQAGWKGFRDGDAGVHEKQALVLVNYGNATGMDIFNLSEKIKNSVKQRFDIDLETEVNCV</sequence>
<feature type="active site" description="Proton donor" evidence="19">
    <location>
        <position position="238"/>
    </location>
</feature>
<comment type="subcellular location">
    <subcellularLocation>
        <location evidence="3 19">Cytoplasm</location>
    </subcellularLocation>
</comment>
<feature type="domain" description="FAD-binding PCMH-type" evidence="20">
    <location>
        <begin position="17"/>
        <end position="190"/>
    </location>
</feature>
<dbReference type="Proteomes" id="UP000184050">
    <property type="component" value="Unassembled WGS sequence"/>
</dbReference>
<keyword evidence="11 19" id="KW-0521">NADP</keyword>
<evidence type="ECO:0000313" key="21">
    <source>
        <dbReference type="EMBL" id="SHI52214.1"/>
    </source>
</evidence>
<evidence type="ECO:0000256" key="4">
    <source>
        <dbReference type="ARBA" id="ARBA00004752"/>
    </source>
</evidence>
<evidence type="ECO:0000256" key="12">
    <source>
        <dbReference type="ARBA" id="ARBA00022960"/>
    </source>
</evidence>
<evidence type="ECO:0000256" key="16">
    <source>
        <dbReference type="ARBA" id="ARBA00023316"/>
    </source>
</evidence>
<dbReference type="InterPro" id="IPR016169">
    <property type="entry name" value="FAD-bd_PCMH_sub2"/>
</dbReference>
<keyword evidence="14 19" id="KW-0560">Oxidoreductase</keyword>
<dbReference type="InterPro" id="IPR016166">
    <property type="entry name" value="FAD-bd_PCMH"/>
</dbReference>
<dbReference type="STRING" id="1168035.SAMN05444280_10331"/>
<dbReference type="EC" id="1.3.1.98" evidence="5 19"/>
<comment type="function">
    <text evidence="2 19">Cell wall formation.</text>
</comment>
<keyword evidence="7 19" id="KW-0963">Cytoplasm</keyword>
<keyword evidence="10 19" id="KW-0274">FAD</keyword>
<dbReference type="NCBIfam" id="NF000755">
    <property type="entry name" value="PRK00046.1"/>
    <property type="match status" value="1"/>
</dbReference>
<dbReference type="Gene3D" id="3.30.43.10">
    <property type="entry name" value="Uridine Diphospho-n-acetylenolpyruvylglucosamine Reductase, domain 2"/>
    <property type="match status" value="1"/>
</dbReference>
<keyword evidence="8 19" id="KW-0132">Cell division</keyword>
<dbReference type="GO" id="GO:0071949">
    <property type="term" value="F:FAD binding"/>
    <property type="evidence" value="ECO:0007669"/>
    <property type="project" value="InterPro"/>
</dbReference>
<evidence type="ECO:0000256" key="8">
    <source>
        <dbReference type="ARBA" id="ARBA00022618"/>
    </source>
</evidence>
<keyword evidence="9 19" id="KW-0285">Flavoprotein</keyword>
<dbReference type="SUPFAM" id="SSF56176">
    <property type="entry name" value="FAD-binding/transporter-associated domain-like"/>
    <property type="match status" value="1"/>
</dbReference>